<dbReference type="OrthoDB" id="3369at2157"/>
<dbReference type="NCBIfam" id="TIGR00229">
    <property type="entry name" value="sensory_box"/>
    <property type="match status" value="3"/>
</dbReference>
<dbReference type="InterPro" id="IPR000700">
    <property type="entry name" value="PAS-assoc_C"/>
</dbReference>
<dbReference type="InterPro" id="IPR001610">
    <property type="entry name" value="PAC"/>
</dbReference>
<keyword evidence="3" id="KW-0597">Phosphoprotein</keyword>
<evidence type="ECO:0000256" key="4">
    <source>
        <dbReference type="ARBA" id="ARBA00022679"/>
    </source>
</evidence>
<comment type="catalytic activity">
    <reaction evidence="1">
        <text>ATP + protein L-histidine = ADP + protein N-phospho-L-histidine.</text>
        <dbReference type="EC" id="2.7.13.3"/>
    </reaction>
</comment>
<dbReference type="PROSITE" id="PS50112">
    <property type="entry name" value="PAS"/>
    <property type="match status" value="1"/>
</dbReference>
<dbReference type="EMBL" id="FOHQ01000005">
    <property type="protein sequence ID" value="SES97324.1"/>
    <property type="molecule type" value="Genomic_DNA"/>
</dbReference>
<dbReference type="SUPFAM" id="SSF55785">
    <property type="entry name" value="PYP-like sensor domain (PAS domain)"/>
    <property type="match status" value="3"/>
</dbReference>
<dbReference type="STRING" id="1353158.SAMN04488587_1796"/>
<evidence type="ECO:0000256" key="1">
    <source>
        <dbReference type="ARBA" id="ARBA00000085"/>
    </source>
</evidence>
<protein>
    <recommendedName>
        <fullName evidence="2">histidine kinase</fullName>
        <ecNumber evidence="2">2.7.13.3</ecNumber>
    </recommendedName>
</protein>
<dbReference type="Pfam" id="PF08447">
    <property type="entry name" value="PAS_3"/>
    <property type="match status" value="3"/>
</dbReference>
<name>A0A1I0AUU9_9EURY</name>
<evidence type="ECO:0000313" key="9">
    <source>
        <dbReference type="Proteomes" id="UP000243338"/>
    </source>
</evidence>
<evidence type="ECO:0000259" key="6">
    <source>
        <dbReference type="PROSITE" id="PS50112"/>
    </source>
</evidence>
<dbReference type="GO" id="GO:0004673">
    <property type="term" value="F:protein histidine kinase activity"/>
    <property type="evidence" value="ECO:0007669"/>
    <property type="project" value="UniProtKB-EC"/>
</dbReference>
<dbReference type="InterPro" id="IPR052162">
    <property type="entry name" value="Sensor_kinase/Photoreceptor"/>
</dbReference>
<organism evidence="8 9">
    <name type="scientific">Methanococcoides vulcani</name>
    <dbReference type="NCBI Taxonomy" id="1353158"/>
    <lineage>
        <taxon>Archaea</taxon>
        <taxon>Methanobacteriati</taxon>
        <taxon>Methanobacteriota</taxon>
        <taxon>Stenosarchaea group</taxon>
        <taxon>Methanomicrobia</taxon>
        <taxon>Methanosarcinales</taxon>
        <taxon>Methanosarcinaceae</taxon>
        <taxon>Methanococcoides</taxon>
    </lineage>
</organism>
<feature type="domain" description="PAC" evidence="7">
    <location>
        <begin position="238"/>
        <end position="290"/>
    </location>
</feature>
<accession>A0A1I0AUU9</accession>
<keyword evidence="9" id="KW-1185">Reference proteome</keyword>
<feature type="domain" description="PAS" evidence="6">
    <location>
        <begin position="62"/>
        <end position="101"/>
    </location>
</feature>
<dbReference type="PROSITE" id="PS50113">
    <property type="entry name" value="PAC"/>
    <property type="match status" value="3"/>
</dbReference>
<evidence type="ECO:0000313" key="8">
    <source>
        <dbReference type="EMBL" id="SES97324.1"/>
    </source>
</evidence>
<feature type="domain" description="PAC" evidence="7">
    <location>
        <begin position="383"/>
        <end position="431"/>
    </location>
</feature>
<evidence type="ECO:0000256" key="2">
    <source>
        <dbReference type="ARBA" id="ARBA00012438"/>
    </source>
</evidence>
<reference evidence="9" key="1">
    <citation type="submission" date="2016-10" db="EMBL/GenBank/DDBJ databases">
        <authorList>
            <person name="Varghese N."/>
            <person name="Submissions S."/>
        </authorList>
    </citation>
    <scope>NUCLEOTIDE SEQUENCE [LARGE SCALE GENOMIC DNA]</scope>
    <source>
        <strain evidence="9">SLH 33</strain>
    </source>
</reference>
<dbReference type="InterPro" id="IPR013655">
    <property type="entry name" value="PAS_fold_3"/>
</dbReference>
<dbReference type="AlphaFoldDB" id="A0A1I0AUU9"/>
<dbReference type="CDD" id="cd00130">
    <property type="entry name" value="PAS"/>
    <property type="match status" value="3"/>
</dbReference>
<proteinExistence type="predicted"/>
<dbReference type="SMART" id="SM00086">
    <property type="entry name" value="PAC"/>
    <property type="match status" value="3"/>
</dbReference>
<dbReference type="InterPro" id="IPR035965">
    <property type="entry name" value="PAS-like_dom_sf"/>
</dbReference>
<keyword evidence="4" id="KW-0808">Transferase</keyword>
<evidence type="ECO:0000259" key="7">
    <source>
        <dbReference type="PROSITE" id="PS50113"/>
    </source>
</evidence>
<sequence>MGSNISVKNDDNGSESVLGKVLDRKEVLEKIIDNSPVIAFLWKAEDTSEEKWPVEYVSGNVSLLGYTVEDFISGRLLYADIVHPDDLKMVGEALRQRCRQGGDFFDQEYRIILKSGDVRWVDERTYIQRDDAGNVTHYQGTIFDITEQKNNDLAFDEAVRKQRYLEDIINNSSTMVFLWRVEEFWPADYASENVSKLGYSAEDFVLGRIVYGDLIHSDDYGMVKDTLAEKCEDGSDNYTQEYRVITKDGKLLWVDEKTFILRDKDGNVTHFQGIVQDITKQKESEIALKVALEKQAELLDRKKALEKIINHSPVVAFLWRTDLEDEKELWPVEFVSDNITQFGYTVDDFLSGDLLYGNIINPEDLPEVQMELSDICREGGKVFVKEYRIRTKSGGERWVEEQTFVQRNDEGVVTNYQGVIQDITERKEKGC</sequence>
<dbReference type="Proteomes" id="UP000243338">
    <property type="component" value="Unassembled WGS sequence"/>
</dbReference>
<keyword evidence="5" id="KW-0418">Kinase</keyword>
<dbReference type="PANTHER" id="PTHR43304:SF1">
    <property type="entry name" value="PAC DOMAIN-CONTAINING PROTEIN"/>
    <property type="match status" value="1"/>
</dbReference>
<dbReference type="Gene3D" id="3.30.450.20">
    <property type="entry name" value="PAS domain"/>
    <property type="match status" value="3"/>
</dbReference>
<gene>
    <name evidence="8" type="ORF">SAMN04488587_1796</name>
</gene>
<dbReference type="RefSeq" id="WP_091690256.1">
    <property type="nucleotide sequence ID" value="NZ_CAAGSJ010000006.1"/>
</dbReference>
<dbReference type="EC" id="2.7.13.3" evidence="2"/>
<evidence type="ECO:0000256" key="3">
    <source>
        <dbReference type="ARBA" id="ARBA00022553"/>
    </source>
</evidence>
<feature type="domain" description="PAC" evidence="7">
    <location>
        <begin position="105"/>
        <end position="157"/>
    </location>
</feature>
<evidence type="ECO:0000256" key="5">
    <source>
        <dbReference type="ARBA" id="ARBA00022777"/>
    </source>
</evidence>
<dbReference type="InterPro" id="IPR000014">
    <property type="entry name" value="PAS"/>
</dbReference>
<dbReference type="PANTHER" id="PTHR43304">
    <property type="entry name" value="PHYTOCHROME-LIKE PROTEIN CPH1"/>
    <property type="match status" value="1"/>
</dbReference>